<reference evidence="1 2" key="1">
    <citation type="submission" date="2020-02" db="EMBL/GenBank/DDBJ databases">
        <title>Comparative genomics of the hypocrealean fungal genus Beauvera.</title>
        <authorList>
            <person name="Showalter D.N."/>
            <person name="Bushley K.E."/>
            <person name="Rehner S.A."/>
        </authorList>
    </citation>
    <scope>NUCLEOTIDE SEQUENCE [LARGE SCALE GENOMIC DNA]</scope>
    <source>
        <strain evidence="1 2">ARSEF4384</strain>
    </source>
</reference>
<protein>
    <submittedName>
        <fullName evidence="1">Uncharacterized protein</fullName>
    </submittedName>
</protein>
<evidence type="ECO:0000313" key="1">
    <source>
        <dbReference type="EMBL" id="KAK8142134.1"/>
    </source>
</evidence>
<gene>
    <name evidence="1" type="ORF">G3M48_009286</name>
</gene>
<organism evidence="1 2">
    <name type="scientific">Beauveria asiatica</name>
    <dbReference type="NCBI Taxonomy" id="1069075"/>
    <lineage>
        <taxon>Eukaryota</taxon>
        <taxon>Fungi</taxon>
        <taxon>Dikarya</taxon>
        <taxon>Ascomycota</taxon>
        <taxon>Pezizomycotina</taxon>
        <taxon>Sordariomycetes</taxon>
        <taxon>Hypocreomycetidae</taxon>
        <taxon>Hypocreales</taxon>
        <taxon>Cordycipitaceae</taxon>
        <taxon>Beauveria</taxon>
    </lineage>
</organism>
<comment type="caution">
    <text evidence="1">The sequence shown here is derived from an EMBL/GenBank/DDBJ whole genome shotgun (WGS) entry which is preliminary data.</text>
</comment>
<evidence type="ECO:0000313" key="2">
    <source>
        <dbReference type="Proteomes" id="UP001397290"/>
    </source>
</evidence>
<dbReference type="AlphaFoldDB" id="A0AAW0RIX2"/>
<sequence>MLIVAGVVSASRHLNSQGYLRDLVLQLILQGCYGAMLRSARHTLWLVLTFEKADSLFHIKVANYESAASNHISALVGITALDSGAMQKGARYALASGQKFLCICLFGKKKIEHQAQAGDKGQKGLLCANANLG</sequence>
<accession>A0AAW0RIX2</accession>
<dbReference type="EMBL" id="JAAHCF010000747">
    <property type="protein sequence ID" value="KAK8142134.1"/>
    <property type="molecule type" value="Genomic_DNA"/>
</dbReference>
<keyword evidence="2" id="KW-1185">Reference proteome</keyword>
<name>A0AAW0RIX2_9HYPO</name>
<dbReference type="Proteomes" id="UP001397290">
    <property type="component" value="Unassembled WGS sequence"/>
</dbReference>
<proteinExistence type="predicted"/>